<evidence type="ECO:0000313" key="14">
    <source>
        <dbReference type="Proteomes" id="UP000323671"/>
    </source>
</evidence>
<gene>
    <name evidence="13" type="primary">cheZ</name>
    <name evidence="13" type="ORF">OTERR_29950</name>
</gene>
<evidence type="ECO:0000256" key="4">
    <source>
        <dbReference type="ARBA" id="ARBA00022490"/>
    </source>
</evidence>
<feature type="region of interest" description="Disordered" evidence="12">
    <location>
        <begin position="171"/>
        <end position="203"/>
    </location>
</feature>
<dbReference type="InterPro" id="IPR007439">
    <property type="entry name" value="Chemotax_Pase_CheZ"/>
</dbReference>
<evidence type="ECO:0000256" key="8">
    <source>
        <dbReference type="ARBA" id="ARBA00022912"/>
    </source>
</evidence>
<keyword evidence="14" id="KW-1185">Reference proteome</keyword>
<evidence type="ECO:0000256" key="5">
    <source>
        <dbReference type="ARBA" id="ARBA00022500"/>
    </source>
</evidence>
<dbReference type="GO" id="GO:0004721">
    <property type="term" value="F:phosphoprotein phosphatase activity"/>
    <property type="evidence" value="ECO:0007669"/>
    <property type="project" value="UniProtKB-KW"/>
</dbReference>
<evidence type="ECO:0000256" key="2">
    <source>
        <dbReference type="ARBA" id="ARBA00005908"/>
    </source>
</evidence>
<evidence type="ECO:0000256" key="9">
    <source>
        <dbReference type="ARBA" id="ARBA00029599"/>
    </source>
</evidence>
<keyword evidence="8 10" id="KW-0904">Protein phosphatase</keyword>
<dbReference type="Proteomes" id="UP000323671">
    <property type="component" value="Chromosome"/>
</dbReference>
<evidence type="ECO:0000313" key="13">
    <source>
        <dbReference type="EMBL" id="QEL66471.1"/>
    </source>
</evidence>
<keyword evidence="6 10" id="KW-0283">Flagellar rotation</keyword>
<protein>
    <recommendedName>
        <fullName evidence="3 10">Protein phosphatase CheZ</fullName>
        <ecNumber evidence="10">3.1.3.-</ecNumber>
    </recommendedName>
    <alternativeName>
        <fullName evidence="9 10">Chemotaxis protein CheZ</fullName>
    </alternativeName>
</protein>
<dbReference type="KEGG" id="otr:OTERR_29950"/>
<dbReference type="Pfam" id="PF04344">
    <property type="entry name" value="CheZ"/>
    <property type="match status" value="1"/>
</dbReference>
<dbReference type="Gene3D" id="1.10.287.500">
    <property type="entry name" value="Helix hairpin bin"/>
    <property type="match status" value="1"/>
</dbReference>
<keyword evidence="7 10" id="KW-0378">Hydrolase</keyword>
<dbReference type="GO" id="GO:0050920">
    <property type="term" value="P:regulation of chemotaxis"/>
    <property type="evidence" value="ECO:0007669"/>
    <property type="project" value="InterPro"/>
</dbReference>
<reference evidence="13 14" key="1">
    <citation type="submission" date="2017-07" db="EMBL/GenBank/DDBJ databases">
        <title>Complete genome sequence of Oryzomicrobium terrae TPP412.</title>
        <authorList>
            <person name="Chiu L.-W."/>
            <person name="Lo K.-J."/>
            <person name="Tsai Y.-M."/>
            <person name="Lin S.-S."/>
            <person name="Kuo C.-H."/>
            <person name="Liu C.-T."/>
        </authorList>
    </citation>
    <scope>NUCLEOTIDE SEQUENCE [LARGE SCALE GENOMIC DNA]</scope>
    <source>
        <strain evidence="13 14">TPP412</strain>
    </source>
</reference>
<dbReference type="PIRSF" id="PIRSF002884">
    <property type="entry name" value="CheZ"/>
    <property type="match status" value="1"/>
</dbReference>
<comment type="subunit">
    <text evidence="10">Homodimer.</text>
</comment>
<keyword evidence="5 10" id="KW-0145">Chemotaxis</keyword>
<dbReference type="RefSeq" id="WP_187775264.1">
    <property type="nucleotide sequence ID" value="NZ_CP022579.1"/>
</dbReference>
<comment type="function">
    <text evidence="10">Plays an important role in bacterial chemotaxis signal transduction pathway by accelerating the dephosphorylation of phosphorylated CheY (CheY-P).</text>
</comment>
<dbReference type="SUPFAM" id="SSF75708">
    <property type="entry name" value="Chemotaxis phosphatase CheZ"/>
    <property type="match status" value="1"/>
</dbReference>
<dbReference type="EMBL" id="CP022579">
    <property type="protein sequence ID" value="QEL66471.1"/>
    <property type="molecule type" value="Genomic_DNA"/>
</dbReference>
<dbReference type="GO" id="GO:0005737">
    <property type="term" value="C:cytoplasm"/>
    <property type="evidence" value="ECO:0007669"/>
    <property type="project" value="UniProtKB-SubCell"/>
</dbReference>
<organism evidence="13 14">
    <name type="scientific">Oryzomicrobium terrae</name>
    <dbReference type="NCBI Taxonomy" id="1735038"/>
    <lineage>
        <taxon>Bacteria</taxon>
        <taxon>Pseudomonadati</taxon>
        <taxon>Pseudomonadota</taxon>
        <taxon>Betaproteobacteria</taxon>
        <taxon>Rhodocyclales</taxon>
        <taxon>Rhodocyclaceae</taxon>
        <taxon>Oryzomicrobium</taxon>
    </lineage>
</organism>
<dbReference type="EC" id="3.1.3.-" evidence="10"/>
<proteinExistence type="inferred from homology"/>
<dbReference type="InterPro" id="IPR050992">
    <property type="entry name" value="CheZ_family_phosphatases"/>
</dbReference>
<accession>A0A5C1EBU3</accession>
<evidence type="ECO:0000256" key="6">
    <source>
        <dbReference type="ARBA" id="ARBA00022779"/>
    </source>
</evidence>
<name>A0A5C1EBU3_9RHOO</name>
<evidence type="ECO:0000256" key="3">
    <source>
        <dbReference type="ARBA" id="ARBA00018484"/>
    </source>
</evidence>
<dbReference type="PANTHER" id="PTHR43693">
    <property type="entry name" value="PROTEIN PHOSPHATASE CHEZ"/>
    <property type="match status" value="1"/>
</dbReference>
<dbReference type="GO" id="GO:0006935">
    <property type="term" value="P:chemotaxis"/>
    <property type="evidence" value="ECO:0007669"/>
    <property type="project" value="UniProtKB-KW"/>
</dbReference>
<keyword evidence="4 10" id="KW-0963">Cytoplasm</keyword>
<feature type="site" description="Enhances dephosphorylation of CheY-P" evidence="11">
    <location>
        <position position="144"/>
    </location>
</feature>
<comment type="subcellular location">
    <subcellularLocation>
        <location evidence="1 10">Cytoplasm</location>
    </subcellularLocation>
</comment>
<dbReference type="GO" id="GO:0009288">
    <property type="term" value="C:bacterial-type flagellum"/>
    <property type="evidence" value="ECO:0007669"/>
    <property type="project" value="InterPro"/>
</dbReference>
<sequence>MTTGTPDQHHVFEQLGKMTRDLHETLRVLGREHQFQALERTADAIPDARERLNYVLSMTEQAVSRVLNAVDAVTPGQDQLQQDARQLLADWDRVADKRRDSADYQATLARTRAYLAQADATATATKAQLTEIMLAQEFQDLTGQVIKKIVDLAQDMETQLLTLLARTAPAGAVPAKKPEAQDTGLLNGPAMDSDKQQKQAFGSQAEVDGFLESLGF</sequence>
<dbReference type="AlphaFoldDB" id="A0A5C1EBU3"/>
<comment type="similarity">
    <text evidence="2 10">Belongs to the CheZ family.</text>
</comment>
<evidence type="ECO:0000256" key="11">
    <source>
        <dbReference type="PIRSR" id="PIRSR002884-1"/>
    </source>
</evidence>
<evidence type="ECO:0000256" key="10">
    <source>
        <dbReference type="PIRNR" id="PIRNR002884"/>
    </source>
</evidence>
<dbReference type="GO" id="GO:0097588">
    <property type="term" value="P:archaeal or bacterial-type flagellum-dependent cell motility"/>
    <property type="evidence" value="ECO:0007669"/>
    <property type="project" value="UniProtKB-KW"/>
</dbReference>
<evidence type="ECO:0000256" key="12">
    <source>
        <dbReference type="SAM" id="MobiDB-lite"/>
    </source>
</evidence>
<evidence type="ECO:0000256" key="7">
    <source>
        <dbReference type="ARBA" id="ARBA00022801"/>
    </source>
</evidence>
<dbReference type="PANTHER" id="PTHR43693:SF1">
    <property type="entry name" value="PROTEIN PHOSPHATASE CHEZ"/>
    <property type="match status" value="1"/>
</dbReference>
<evidence type="ECO:0000256" key="1">
    <source>
        <dbReference type="ARBA" id="ARBA00004496"/>
    </source>
</evidence>